<name>A0A8S3BXI1_9BILA</name>
<evidence type="ECO:0000313" key="2">
    <source>
        <dbReference type="Proteomes" id="UP000676336"/>
    </source>
</evidence>
<proteinExistence type="predicted"/>
<dbReference type="EMBL" id="CAJOBI010165787">
    <property type="protein sequence ID" value="CAF4869114.1"/>
    <property type="molecule type" value="Genomic_DNA"/>
</dbReference>
<feature type="non-terminal residue" evidence="1">
    <location>
        <position position="1"/>
    </location>
</feature>
<gene>
    <name evidence="1" type="ORF">SMN809_LOCUS50248</name>
</gene>
<dbReference type="AlphaFoldDB" id="A0A8S3BXI1"/>
<accession>A0A8S3BXI1</accession>
<comment type="caution">
    <text evidence="1">The sequence shown here is derived from an EMBL/GenBank/DDBJ whole genome shotgun (WGS) entry which is preliminary data.</text>
</comment>
<reference evidence="1" key="1">
    <citation type="submission" date="2021-02" db="EMBL/GenBank/DDBJ databases">
        <authorList>
            <person name="Nowell W R."/>
        </authorList>
    </citation>
    <scope>NUCLEOTIDE SEQUENCE</scope>
</reference>
<feature type="non-terminal residue" evidence="1">
    <location>
        <position position="64"/>
    </location>
</feature>
<evidence type="ECO:0000313" key="1">
    <source>
        <dbReference type="EMBL" id="CAF4869114.1"/>
    </source>
</evidence>
<sequence length="64" mass="7735">SNRNARLTGYSLSDLQVMATHQQEKIEHNNKLLVSREQHLKYLKQQETTQEKIFFQRLKQHIEQ</sequence>
<protein>
    <submittedName>
        <fullName evidence="1">Uncharacterized protein</fullName>
    </submittedName>
</protein>
<organism evidence="1 2">
    <name type="scientific">Rotaria magnacalcarata</name>
    <dbReference type="NCBI Taxonomy" id="392030"/>
    <lineage>
        <taxon>Eukaryota</taxon>
        <taxon>Metazoa</taxon>
        <taxon>Spiralia</taxon>
        <taxon>Gnathifera</taxon>
        <taxon>Rotifera</taxon>
        <taxon>Eurotatoria</taxon>
        <taxon>Bdelloidea</taxon>
        <taxon>Philodinida</taxon>
        <taxon>Philodinidae</taxon>
        <taxon>Rotaria</taxon>
    </lineage>
</organism>
<dbReference type="Proteomes" id="UP000676336">
    <property type="component" value="Unassembled WGS sequence"/>
</dbReference>